<dbReference type="VEuPathDB" id="FungiDB:Bcin16g04980"/>
<evidence type="ECO:0000313" key="2">
    <source>
        <dbReference type="EMBL" id="ATZ58828.1"/>
    </source>
</evidence>
<dbReference type="AlphaFoldDB" id="A0A384K7N6"/>
<reference evidence="2 3" key="1">
    <citation type="journal article" date="2011" name="PLoS Genet.">
        <title>Genomic analysis of the necrotrophic fungal pathogens Sclerotinia sclerotiorum and Botrytis cinerea.</title>
        <authorList>
            <person name="Amselem J."/>
            <person name="Cuomo C.A."/>
            <person name="van Kan J.A."/>
            <person name="Viaud M."/>
            <person name="Benito E.P."/>
            <person name="Couloux A."/>
            <person name="Coutinho P.M."/>
            <person name="de Vries R.P."/>
            <person name="Dyer P.S."/>
            <person name="Fillinger S."/>
            <person name="Fournier E."/>
            <person name="Gout L."/>
            <person name="Hahn M."/>
            <person name="Kohn L."/>
            <person name="Lapalu N."/>
            <person name="Plummer K.M."/>
            <person name="Pradier J.M."/>
            <person name="Quevillon E."/>
            <person name="Sharon A."/>
            <person name="Simon A."/>
            <person name="ten Have A."/>
            <person name="Tudzynski B."/>
            <person name="Tudzynski P."/>
            <person name="Wincker P."/>
            <person name="Andrew M."/>
            <person name="Anthouard V."/>
            <person name="Beever R.E."/>
            <person name="Beffa R."/>
            <person name="Benoit I."/>
            <person name="Bouzid O."/>
            <person name="Brault B."/>
            <person name="Chen Z."/>
            <person name="Choquer M."/>
            <person name="Collemare J."/>
            <person name="Cotton P."/>
            <person name="Danchin E.G."/>
            <person name="Da Silva C."/>
            <person name="Gautier A."/>
            <person name="Giraud C."/>
            <person name="Giraud T."/>
            <person name="Gonzalez C."/>
            <person name="Grossetete S."/>
            <person name="Guldener U."/>
            <person name="Henrissat B."/>
            <person name="Howlett B.J."/>
            <person name="Kodira C."/>
            <person name="Kretschmer M."/>
            <person name="Lappartient A."/>
            <person name="Leroch M."/>
            <person name="Levis C."/>
            <person name="Mauceli E."/>
            <person name="Neuveglise C."/>
            <person name="Oeser B."/>
            <person name="Pearson M."/>
            <person name="Poulain J."/>
            <person name="Poussereau N."/>
            <person name="Quesneville H."/>
            <person name="Rascle C."/>
            <person name="Schumacher J."/>
            <person name="Segurens B."/>
            <person name="Sexton A."/>
            <person name="Silva E."/>
            <person name="Sirven C."/>
            <person name="Soanes D.M."/>
            <person name="Talbot N.J."/>
            <person name="Templeton M."/>
            <person name="Yandava C."/>
            <person name="Yarden O."/>
            <person name="Zeng Q."/>
            <person name="Rollins J.A."/>
            <person name="Lebrun M.H."/>
            <person name="Dickman M."/>
        </authorList>
    </citation>
    <scope>NUCLEOTIDE SEQUENCE [LARGE SCALE GENOMIC DNA]</scope>
    <source>
        <strain evidence="2 3">B05.10</strain>
    </source>
</reference>
<gene>
    <name evidence="2" type="ORF">BCIN_16g04980</name>
</gene>
<dbReference type="OrthoDB" id="3456721at2759"/>
<reference evidence="2 3" key="2">
    <citation type="journal article" date="2012" name="Eukaryot. Cell">
        <title>Genome update of Botrytis cinerea strains B05.10 and T4.</title>
        <authorList>
            <person name="Staats M."/>
            <person name="van Kan J.A."/>
        </authorList>
    </citation>
    <scope>NUCLEOTIDE SEQUENCE [LARGE SCALE GENOMIC DNA]</scope>
    <source>
        <strain evidence="2 3">B05.10</strain>
    </source>
</reference>
<reference evidence="2 3" key="3">
    <citation type="journal article" date="2017" name="Mol. Plant Pathol.">
        <title>A gapless genome sequence of the fungus Botrytis cinerea.</title>
        <authorList>
            <person name="Van Kan J.A."/>
            <person name="Stassen J.H."/>
            <person name="Mosbach A."/>
            <person name="Van Der Lee T.A."/>
            <person name="Faino L."/>
            <person name="Farmer A.D."/>
            <person name="Papasotiriou D.G."/>
            <person name="Zhou S."/>
            <person name="Seidl M.F."/>
            <person name="Cottam E."/>
            <person name="Edel D."/>
            <person name="Hahn M."/>
            <person name="Schwartz D.C."/>
            <person name="Dietrich R.A."/>
            <person name="Widdison S."/>
            <person name="Scalliet G."/>
        </authorList>
    </citation>
    <scope>NUCLEOTIDE SEQUENCE [LARGE SCALE GENOMIC DNA]</scope>
    <source>
        <strain evidence="2 3">B05.10</strain>
    </source>
</reference>
<protein>
    <submittedName>
        <fullName evidence="2">Uncharacterized protein</fullName>
    </submittedName>
</protein>
<dbReference type="GeneID" id="5431314"/>
<organism evidence="2 3">
    <name type="scientific">Botryotinia fuckeliana (strain B05.10)</name>
    <name type="common">Noble rot fungus</name>
    <name type="synonym">Botrytis cinerea</name>
    <dbReference type="NCBI Taxonomy" id="332648"/>
    <lineage>
        <taxon>Eukaryota</taxon>
        <taxon>Fungi</taxon>
        <taxon>Dikarya</taxon>
        <taxon>Ascomycota</taxon>
        <taxon>Pezizomycotina</taxon>
        <taxon>Leotiomycetes</taxon>
        <taxon>Helotiales</taxon>
        <taxon>Sclerotiniaceae</taxon>
        <taxon>Botrytis</taxon>
    </lineage>
</organism>
<feature type="region of interest" description="Disordered" evidence="1">
    <location>
        <begin position="154"/>
        <end position="175"/>
    </location>
</feature>
<sequence>MAFFQPGFCHYRPSTRAVELCIPSFCVADEKVWRPEFVSDYFSSRRLAVTRYINWLINDVTARARLEHAEEASRLEAPMQVIKWSDPAPIEEWIRATASVRPAEQAVSRHSISFRGEVSGILRPGLRQAIFSKACQRVVPVVFSSLENASVASAERQSGRCSGEPPFSDAPDSKSSVRCGLLFFPELDVRYMWGDEYKRVKARFLLEVYGIDLLDV</sequence>
<evidence type="ECO:0000256" key="1">
    <source>
        <dbReference type="SAM" id="MobiDB-lite"/>
    </source>
</evidence>
<dbReference type="KEGG" id="bfu:BCIN_16g04980"/>
<keyword evidence="3" id="KW-1185">Reference proteome</keyword>
<accession>A0A384K7N6</accession>
<name>A0A384K7N6_BOTFB</name>
<proteinExistence type="predicted"/>
<dbReference type="RefSeq" id="XP_001550812.1">
    <property type="nucleotide sequence ID" value="XM_001550762.2"/>
</dbReference>
<evidence type="ECO:0000313" key="3">
    <source>
        <dbReference type="Proteomes" id="UP000001798"/>
    </source>
</evidence>
<dbReference type="EMBL" id="CP009820">
    <property type="protein sequence ID" value="ATZ58828.1"/>
    <property type="molecule type" value="Genomic_DNA"/>
</dbReference>
<dbReference type="Proteomes" id="UP000001798">
    <property type="component" value="Chromosome 16"/>
</dbReference>